<dbReference type="Pfam" id="PF01266">
    <property type="entry name" value="DAO"/>
    <property type="match status" value="1"/>
</dbReference>
<gene>
    <name evidence="3" type="ORF">FHR87_001489</name>
</gene>
<dbReference type="SUPFAM" id="SSF51905">
    <property type="entry name" value="FAD/NAD(P)-binding domain"/>
    <property type="match status" value="1"/>
</dbReference>
<dbReference type="PANTHER" id="PTHR13847">
    <property type="entry name" value="SARCOSINE DEHYDROGENASE-RELATED"/>
    <property type="match status" value="1"/>
</dbReference>
<organism evidence="3 4">
    <name type="scientific">Azomonas macrocytogenes</name>
    <name type="common">Azotobacter macrocytogenes</name>
    <dbReference type="NCBI Taxonomy" id="69962"/>
    <lineage>
        <taxon>Bacteria</taxon>
        <taxon>Pseudomonadati</taxon>
        <taxon>Pseudomonadota</taxon>
        <taxon>Gammaproteobacteria</taxon>
        <taxon>Pseudomonadales</taxon>
        <taxon>Pseudomonadaceae</taxon>
        <taxon>Azomonas</taxon>
    </lineage>
</organism>
<dbReference type="AlphaFoldDB" id="A0A839T436"/>
<protein>
    <submittedName>
        <fullName evidence="3">Glycine/D-amino acid oxidase-like deaminating enzyme</fullName>
    </submittedName>
</protein>
<dbReference type="PANTHER" id="PTHR13847:SF281">
    <property type="entry name" value="FAD DEPENDENT OXIDOREDUCTASE DOMAIN-CONTAINING PROTEIN"/>
    <property type="match status" value="1"/>
</dbReference>
<dbReference type="Gene3D" id="3.30.9.10">
    <property type="entry name" value="D-Amino Acid Oxidase, subunit A, domain 2"/>
    <property type="match status" value="1"/>
</dbReference>
<accession>A0A839T436</accession>
<dbReference type="Gene3D" id="3.50.50.60">
    <property type="entry name" value="FAD/NAD(P)-binding domain"/>
    <property type="match status" value="1"/>
</dbReference>
<dbReference type="GO" id="GO:0005737">
    <property type="term" value="C:cytoplasm"/>
    <property type="evidence" value="ECO:0007669"/>
    <property type="project" value="TreeGrafter"/>
</dbReference>
<keyword evidence="1" id="KW-0560">Oxidoreductase</keyword>
<evidence type="ECO:0000313" key="3">
    <source>
        <dbReference type="EMBL" id="MBB3103094.1"/>
    </source>
</evidence>
<evidence type="ECO:0000313" key="4">
    <source>
        <dbReference type="Proteomes" id="UP000549250"/>
    </source>
</evidence>
<dbReference type="GO" id="GO:0016491">
    <property type="term" value="F:oxidoreductase activity"/>
    <property type="evidence" value="ECO:0007669"/>
    <property type="project" value="UniProtKB-KW"/>
</dbReference>
<sequence length="438" mass="47337">MTIVSNAAPQHSDAHVFSYYAATLNRQLGFASLEGDFQADICVIGGGFTGLNTAIELAERGFSVILLEARRIGWGASGRNGGQLIRGIGHDVKRFLPLLGAEGVNELKRMGLAAVDIVRQRIQQHAIDCDLTWGFCDLANKPRHLDALAEDHAELTRQGYSHPLRLLSRAELGEVINSGRYLGGLLDMGSGHLHPLNLALGEAAAANSLGVQVFERSPVTRIGYGAKPVVHTARGRVTANTLVLACNAHLGRLQPQLSGKVLPAGSYMIATERMPKSFCHELLPMNAAVCDQKMPLDYFRLSADGRLLFGGACHYSGRDPKDIGAYMLPKMLNVFPQLLGIHLEYAWGGMIGIGANRLPQIGRLPEQPNIYYAQAYAGHGLNVTHLAGRLLAEAIAGQQGGGFDLFARVPHPTFPGGPHLRSPLLALGMLWYRLKDLL</sequence>
<evidence type="ECO:0000256" key="1">
    <source>
        <dbReference type="ARBA" id="ARBA00023002"/>
    </source>
</evidence>
<evidence type="ECO:0000259" key="2">
    <source>
        <dbReference type="Pfam" id="PF01266"/>
    </source>
</evidence>
<comment type="caution">
    <text evidence="3">The sequence shown here is derived from an EMBL/GenBank/DDBJ whole genome shotgun (WGS) entry which is preliminary data.</text>
</comment>
<dbReference type="Proteomes" id="UP000549250">
    <property type="component" value="Unassembled WGS sequence"/>
</dbReference>
<dbReference type="InterPro" id="IPR036188">
    <property type="entry name" value="FAD/NAD-bd_sf"/>
</dbReference>
<feature type="domain" description="FAD dependent oxidoreductase" evidence="2">
    <location>
        <begin position="40"/>
        <end position="393"/>
    </location>
</feature>
<dbReference type="EMBL" id="JACHXI010000005">
    <property type="protein sequence ID" value="MBB3103094.1"/>
    <property type="molecule type" value="Genomic_DNA"/>
</dbReference>
<proteinExistence type="predicted"/>
<name>A0A839T436_AZOMA</name>
<dbReference type="RefSeq" id="WP_183166051.1">
    <property type="nucleotide sequence ID" value="NZ_JACHXI010000005.1"/>
</dbReference>
<keyword evidence="4" id="KW-1185">Reference proteome</keyword>
<reference evidence="3 4" key="1">
    <citation type="submission" date="2020-08" db="EMBL/GenBank/DDBJ databases">
        <title>Genomic Encyclopedia of Type Strains, Phase III (KMG-III): the genomes of soil and plant-associated and newly described type strains.</title>
        <authorList>
            <person name="Whitman W."/>
        </authorList>
    </citation>
    <scope>NUCLEOTIDE SEQUENCE [LARGE SCALE GENOMIC DNA]</scope>
    <source>
        <strain evidence="3 4">CECT 4462</strain>
    </source>
</reference>
<dbReference type="InterPro" id="IPR006076">
    <property type="entry name" value="FAD-dep_OxRdtase"/>
</dbReference>